<evidence type="ECO:0000259" key="1">
    <source>
        <dbReference type="Pfam" id="PF00144"/>
    </source>
</evidence>
<comment type="caution">
    <text evidence="2">The sequence shown here is derived from an EMBL/GenBank/DDBJ whole genome shotgun (WGS) entry which is preliminary data.</text>
</comment>
<name>A0A917PYQ9_9BACI</name>
<dbReference type="InterPro" id="IPR001466">
    <property type="entry name" value="Beta-lactam-related"/>
</dbReference>
<dbReference type="InterPro" id="IPR050789">
    <property type="entry name" value="Diverse_Enzym_Activities"/>
</dbReference>
<evidence type="ECO:0000313" key="2">
    <source>
        <dbReference type="EMBL" id="GGK00091.1"/>
    </source>
</evidence>
<keyword evidence="3" id="KW-1185">Reference proteome</keyword>
<organism evidence="2 3">
    <name type="scientific">Lentibacillus kapialis</name>
    <dbReference type="NCBI Taxonomy" id="340214"/>
    <lineage>
        <taxon>Bacteria</taxon>
        <taxon>Bacillati</taxon>
        <taxon>Bacillota</taxon>
        <taxon>Bacilli</taxon>
        <taxon>Bacillales</taxon>
        <taxon>Bacillaceae</taxon>
        <taxon>Lentibacillus</taxon>
    </lineage>
</organism>
<evidence type="ECO:0000313" key="3">
    <source>
        <dbReference type="Proteomes" id="UP000658382"/>
    </source>
</evidence>
<protein>
    <recommendedName>
        <fullName evidence="1">Beta-lactamase-related domain-containing protein</fullName>
    </recommendedName>
</protein>
<accession>A0A917PYQ9</accession>
<dbReference type="AlphaFoldDB" id="A0A917PYQ9"/>
<dbReference type="EMBL" id="BMNQ01000035">
    <property type="protein sequence ID" value="GGK00091.1"/>
    <property type="molecule type" value="Genomic_DNA"/>
</dbReference>
<sequence>MMEIANDPIMWKDLIEGTEVKGLTRNDQFAAPDNAQNPSAEFEGTLMLEGTQMGMAPELSTNKVHGNDITFFPDVSLEFFTVDDKYLVPVTQDVIPNGTLEKTRSYWDIIVQPGRVWSNLDQDNGWNRASFPFSLVNRLEGETHMGIAMFLYKEDKVSHVRFQIVAQTGPFDVSGYFNAWGITKASYNPGGIDNLENHKNIYRLHLENCFPTAPLHELKQKVGDKNLAVFNGAKNKAEEKHVLQTGLFYEGVLYRSPCHFAAGPFPYGDDIRYGVWSVTKTAMMNVAMLRLAQKYGCGLLDEKIANYIQMPESLKEWNDVTYLDMANMASGRGATTDDPTCYLCDYHRWYLALSKNEKVTESLNYPRVWEPGTKYNYRDQDAFLLGVALEEYLRSREGEDATLDQLLKKEVYEPIGIYYASVNRSIEDNGSSGHPRMDFGYHATLDDLTKIALLYEKRGNWNGNQILHRRLVDSILPKQEPPSLAIPKGEQNEFGPKYYAMNWHIEPYRSPEGSRLYLPNMKGYGGNLVTLMPGHVVGFRMANALTSSDSDDFDSTVPQARAGEQLVSFCKGNDSNND</sequence>
<dbReference type="Gene3D" id="3.40.710.10">
    <property type="entry name" value="DD-peptidase/beta-lactamase superfamily"/>
    <property type="match status" value="1"/>
</dbReference>
<dbReference type="RefSeq" id="WP_188633251.1">
    <property type="nucleotide sequence ID" value="NZ_BMNQ01000035.1"/>
</dbReference>
<reference evidence="2" key="2">
    <citation type="submission" date="2020-09" db="EMBL/GenBank/DDBJ databases">
        <authorList>
            <person name="Sun Q."/>
            <person name="Ohkuma M."/>
        </authorList>
    </citation>
    <scope>NUCLEOTIDE SEQUENCE</scope>
    <source>
        <strain evidence="2">JCM 12580</strain>
    </source>
</reference>
<feature type="domain" description="Beta-lactamase-related" evidence="1">
    <location>
        <begin position="266"/>
        <end position="537"/>
    </location>
</feature>
<proteinExistence type="predicted"/>
<dbReference type="PANTHER" id="PTHR43283:SF7">
    <property type="entry name" value="BETA-LACTAMASE-RELATED DOMAIN-CONTAINING PROTEIN"/>
    <property type="match status" value="1"/>
</dbReference>
<dbReference type="Pfam" id="PF00144">
    <property type="entry name" value="Beta-lactamase"/>
    <property type="match status" value="1"/>
</dbReference>
<reference evidence="2" key="1">
    <citation type="journal article" date="2014" name="Int. J. Syst. Evol. Microbiol.">
        <title>Complete genome sequence of Corynebacterium casei LMG S-19264T (=DSM 44701T), isolated from a smear-ripened cheese.</title>
        <authorList>
            <consortium name="US DOE Joint Genome Institute (JGI-PGF)"/>
            <person name="Walter F."/>
            <person name="Albersmeier A."/>
            <person name="Kalinowski J."/>
            <person name="Ruckert C."/>
        </authorList>
    </citation>
    <scope>NUCLEOTIDE SEQUENCE</scope>
    <source>
        <strain evidence="2">JCM 12580</strain>
    </source>
</reference>
<dbReference type="PANTHER" id="PTHR43283">
    <property type="entry name" value="BETA-LACTAMASE-RELATED"/>
    <property type="match status" value="1"/>
</dbReference>
<dbReference type="Proteomes" id="UP000658382">
    <property type="component" value="Unassembled WGS sequence"/>
</dbReference>
<dbReference type="SUPFAM" id="SSF56601">
    <property type="entry name" value="beta-lactamase/transpeptidase-like"/>
    <property type="match status" value="1"/>
</dbReference>
<gene>
    <name evidence="2" type="ORF">GCM10007063_23070</name>
</gene>
<dbReference type="InterPro" id="IPR012338">
    <property type="entry name" value="Beta-lactam/transpept-like"/>
</dbReference>